<evidence type="ECO:0000313" key="3">
    <source>
        <dbReference type="Proteomes" id="UP001196915"/>
    </source>
</evidence>
<comment type="caution">
    <text evidence="2">The sequence shown here is derived from an EMBL/GenBank/DDBJ whole genome shotgun (WGS) entry which is preliminary data.</text>
</comment>
<gene>
    <name evidence="2" type="ORF">KTE52_03805</name>
</gene>
<reference evidence="2" key="1">
    <citation type="submission" date="2021-06" db="EMBL/GenBank/DDBJ databases">
        <title>A collection of bacterial strains from the Burkholderia cepacia Research Laboratory and Repository.</title>
        <authorList>
            <person name="Lipuma J."/>
            <person name="Spilker T."/>
        </authorList>
    </citation>
    <scope>NUCLEOTIDE SEQUENCE</scope>
    <source>
        <strain evidence="2">AU37435</strain>
    </source>
</reference>
<dbReference type="RefSeq" id="WP_175835590.1">
    <property type="nucleotide sequence ID" value="NZ_CADFDJ010000003.1"/>
</dbReference>
<accession>A0AAP2HG50</accession>
<protein>
    <submittedName>
        <fullName evidence="2">Uncharacterized protein</fullName>
    </submittedName>
</protein>
<sequence>MTNSLFAVVDNARAHYIEPSASLPDVSGNAFPPEKGERMRDTSMQSRKAPRAGLDRVDHS</sequence>
<evidence type="ECO:0000256" key="1">
    <source>
        <dbReference type="SAM" id="MobiDB-lite"/>
    </source>
</evidence>
<feature type="region of interest" description="Disordered" evidence="1">
    <location>
        <begin position="20"/>
        <end position="60"/>
    </location>
</feature>
<dbReference type="AlphaFoldDB" id="A0AAP2HG50"/>
<dbReference type="Proteomes" id="UP001196915">
    <property type="component" value="Unassembled WGS sequence"/>
</dbReference>
<dbReference type="EMBL" id="JAHPMX010000002">
    <property type="protein sequence ID" value="MBU9355453.1"/>
    <property type="molecule type" value="Genomic_DNA"/>
</dbReference>
<proteinExistence type="predicted"/>
<evidence type="ECO:0000313" key="2">
    <source>
        <dbReference type="EMBL" id="MBU9355453.1"/>
    </source>
</evidence>
<name>A0AAP2HG50_9BURK</name>
<organism evidence="2 3">
    <name type="scientific">Burkholderia multivorans</name>
    <dbReference type="NCBI Taxonomy" id="87883"/>
    <lineage>
        <taxon>Bacteria</taxon>
        <taxon>Pseudomonadati</taxon>
        <taxon>Pseudomonadota</taxon>
        <taxon>Betaproteobacteria</taxon>
        <taxon>Burkholderiales</taxon>
        <taxon>Burkholderiaceae</taxon>
        <taxon>Burkholderia</taxon>
        <taxon>Burkholderia cepacia complex</taxon>
    </lineage>
</organism>